<keyword evidence="1" id="KW-1133">Transmembrane helix</keyword>
<organism evidence="2 3">
    <name type="scientific">Vreelandella olivaria</name>
    <dbReference type="NCBI Taxonomy" id="390919"/>
    <lineage>
        <taxon>Bacteria</taxon>
        <taxon>Pseudomonadati</taxon>
        <taxon>Pseudomonadota</taxon>
        <taxon>Gammaproteobacteria</taxon>
        <taxon>Oceanospirillales</taxon>
        <taxon>Halomonadaceae</taxon>
        <taxon>Vreelandella</taxon>
    </lineage>
</organism>
<dbReference type="EMBL" id="AP019416">
    <property type="protein sequence ID" value="BBI52493.1"/>
    <property type="molecule type" value="Genomic_DNA"/>
</dbReference>
<dbReference type="Proteomes" id="UP000289555">
    <property type="component" value="Chromosome"/>
</dbReference>
<evidence type="ECO:0000313" key="3">
    <source>
        <dbReference type="Proteomes" id="UP000289555"/>
    </source>
</evidence>
<sequence>MLAITLPIMLALALMRFQRLTLEQRLLVVSFTFFAPLLLADMVVAHGFVDWRSVPLSYGSLAFFFS</sequence>
<keyword evidence="1" id="KW-0472">Membrane</keyword>
<reference evidence="3" key="1">
    <citation type="journal article" date="2019" name="Microbiol. Resour. Announc.">
        <title>Complete Genome Sequence of Halomonas olivaria, a Moderately Halophilic Bacterium Isolated from Olive Processing Effluents, Obtained by Nanopore Sequencing.</title>
        <authorList>
            <person name="Nagata S."/>
            <person name="Ii K.M."/>
            <person name="Tsukimi T."/>
            <person name="Miura M.C."/>
            <person name="Galipon J."/>
            <person name="Arakawa K."/>
        </authorList>
    </citation>
    <scope>NUCLEOTIDE SEQUENCE [LARGE SCALE GENOMIC DNA]</scope>
    <source>
        <strain evidence="3">TYRC17</strain>
    </source>
</reference>
<gene>
    <name evidence="2" type="ORF">HORIV_49140</name>
</gene>
<keyword evidence="1" id="KW-0812">Transmembrane</keyword>
<evidence type="ECO:0000313" key="2">
    <source>
        <dbReference type="EMBL" id="BBI52493.1"/>
    </source>
</evidence>
<accession>A0ABM7GPC6</accession>
<evidence type="ECO:0000256" key="1">
    <source>
        <dbReference type="SAM" id="Phobius"/>
    </source>
</evidence>
<proteinExistence type="predicted"/>
<feature type="transmembrane region" description="Helical" evidence="1">
    <location>
        <begin position="27"/>
        <end position="49"/>
    </location>
</feature>
<name>A0ABM7GPC6_9GAMM</name>
<keyword evidence="3" id="KW-1185">Reference proteome</keyword>
<protein>
    <submittedName>
        <fullName evidence="2">Uncharacterized protein</fullName>
    </submittedName>
</protein>